<dbReference type="InterPro" id="IPR005341">
    <property type="entry name" value="Tim16"/>
</dbReference>
<evidence type="ECO:0000256" key="3">
    <source>
        <dbReference type="ARBA" id="ARBA00022448"/>
    </source>
</evidence>
<dbReference type="InterPro" id="IPR036869">
    <property type="entry name" value="J_dom_sf"/>
</dbReference>
<evidence type="ECO:0000256" key="5">
    <source>
        <dbReference type="ARBA" id="ARBA00022927"/>
    </source>
</evidence>
<evidence type="ECO:0000256" key="2">
    <source>
        <dbReference type="ARBA" id="ARBA00008817"/>
    </source>
</evidence>
<dbReference type="AlphaFoldDB" id="A0A0V1DHL3"/>
<gene>
    <name evidence="11" type="primary">blp</name>
    <name evidence="11" type="ORF">T03_4873</name>
</gene>
<keyword evidence="3" id="KW-0813">Transport</keyword>
<keyword evidence="7" id="KW-0496">Mitochondrion</keyword>
<dbReference type="STRING" id="45882.A0A0V1DHL3"/>
<dbReference type="GO" id="GO:0005744">
    <property type="term" value="C:TIM23 mitochondrial import inner membrane translocase complex"/>
    <property type="evidence" value="ECO:0007669"/>
    <property type="project" value="InterPro"/>
</dbReference>
<dbReference type="OMA" id="AKYLIQI"/>
<keyword evidence="5" id="KW-0653">Protein transport</keyword>
<evidence type="ECO:0000256" key="1">
    <source>
        <dbReference type="ARBA" id="ARBA00004443"/>
    </source>
</evidence>
<comment type="subcellular location">
    <subcellularLocation>
        <location evidence="1">Mitochondrion inner membrane</location>
        <topology evidence="1">Peripheral membrane protein</topology>
        <orientation evidence="1">Matrix side</orientation>
    </subcellularLocation>
</comment>
<dbReference type="PANTHER" id="PTHR12388">
    <property type="entry name" value="MITOCHONDRIA ASSOCIATED GRANULOCYTE MACROPHAGE CSF SIGNALING MOLECULE"/>
    <property type="match status" value="1"/>
</dbReference>
<comment type="function">
    <text evidence="9">Regulates ATP-dependent protein translocation into the mitochondrial matrix.</text>
</comment>
<accession>A0A0V1DHL3</accession>
<keyword evidence="8" id="KW-0472">Membrane</keyword>
<dbReference type="Pfam" id="PF03656">
    <property type="entry name" value="Pam16"/>
    <property type="match status" value="1"/>
</dbReference>
<dbReference type="GO" id="GO:0030150">
    <property type="term" value="P:protein import into mitochondrial matrix"/>
    <property type="evidence" value="ECO:0007669"/>
    <property type="project" value="InterPro"/>
</dbReference>
<evidence type="ECO:0000256" key="6">
    <source>
        <dbReference type="ARBA" id="ARBA00023010"/>
    </source>
</evidence>
<dbReference type="FunFam" id="1.10.287.110:FF:000006">
    <property type="entry name" value="Import inner membrane translocase subunit TIM16"/>
    <property type="match status" value="1"/>
</dbReference>
<dbReference type="Gene3D" id="1.10.287.110">
    <property type="entry name" value="DnaJ domain"/>
    <property type="match status" value="1"/>
</dbReference>
<dbReference type="EMBL" id="JYDI01000003">
    <property type="protein sequence ID" value="KRY61068.1"/>
    <property type="molecule type" value="Genomic_DNA"/>
</dbReference>
<dbReference type="OrthoDB" id="10262892at2759"/>
<sequence length="186" mass="21146">MAALSSVYNFNSSKPVWRENSYPIFKRFNNSFRFMKFKLSCRNKGERFATNVLVLPRYIAQIIIIASQVFGRALSRALREELSATKYASKPGSSSAKATNEAISNLRHGMTLEEARQILNVSEKLDQAEIEKRYNHLFSMNDKAKGGSFYLQSKVVRAKERLEAEIKNRGLKNARKQANSDGSEIN</sequence>
<dbReference type="PANTHER" id="PTHR12388:SF0">
    <property type="entry name" value="MITOCHONDRIAL IMPORT INNER MEMBRANE TRANSLOCASE SUBUNIT TIM16"/>
    <property type="match status" value="1"/>
</dbReference>
<keyword evidence="12" id="KW-1185">Reference proteome</keyword>
<keyword evidence="6" id="KW-0811">Translocation</keyword>
<evidence type="ECO:0000256" key="8">
    <source>
        <dbReference type="ARBA" id="ARBA00023136"/>
    </source>
</evidence>
<proteinExistence type="inferred from homology"/>
<evidence type="ECO:0000313" key="12">
    <source>
        <dbReference type="Proteomes" id="UP000054653"/>
    </source>
</evidence>
<evidence type="ECO:0000256" key="4">
    <source>
        <dbReference type="ARBA" id="ARBA00022792"/>
    </source>
</evidence>
<dbReference type="Proteomes" id="UP000054653">
    <property type="component" value="Unassembled WGS sequence"/>
</dbReference>
<comment type="caution">
    <text evidence="11">The sequence shown here is derived from an EMBL/GenBank/DDBJ whole genome shotgun (WGS) entry which is preliminary data.</text>
</comment>
<organism evidence="11 12">
    <name type="scientific">Trichinella britovi</name>
    <name type="common">Parasitic roundworm</name>
    <dbReference type="NCBI Taxonomy" id="45882"/>
    <lineage>
        <taxon>Eukaryota</taxon>
        <taxon>Metazoa</taxon>
        <taxon>Ecdysozoa</taxon>
        <taxon>Nematoda</taxon>
        <taxon>Enoplea</taxon>
        <taxon>Dorylaimia</taxon>
        <taxon>Trichinellida</taxon>
        <taxon>Trichinellidae</taxon>
        <taxon>Trichinella</taxon>
    </lineage>
</organism>
<comment type="similarity">
    <text evidence="2">Belongs to the TIM16/PAM16 family.</text>
</comment>
<evidence type="ECO:0000256" key="9">
    <source>
        <dbReference type="ARBA" id="ARBA00059904"/>
    </source>
</evidence>
<protein>
    <recommendedName>
        <fullName evidence="10">Mitochondrial import inner membrane translocase subunit tim-16</fullName>
    </recommendedName>
</protein>
<evidence type="ECO:0000313" key="11">
    <source>
        <dbReference type="EMBL" id="KRY61068.1"/>
    </source>
</evidence>
<name>A0A0V1DHL3_TRIBR</name>
<evidence type="ECO:0000256" key="7">
    <source>
        <dbReference type="ARBA" id="ARBA00023128"/>
    </source>
</evidence>
<reference evidence="11 12" key="1">
    <citation type="submission" date="2015-01" db="EMBL/GenBank/DDBJ databases">
        <title>Evolution of Trichinella species and genotypes.</title>
        <authorList>
            <person name="Korhonen P.K."/>
            <person name="Edoardo P."/>
            <person name="Giuseppe L.R."/>
            <person name="Gasser R.B."/>
        </authorList>
    </citation>
    <scope>NUCLEOTIDE SEQUENCE [LARGE SCALE GENOMIC DNA]</scope>
    <source>
        <strain evidence="11">ISS120</strain>
    </source>
</reference>
<evidence type="ECO:0000256" key="10">
    <source>
        <dbReference type="ARBA" id="ARBA00071356"/>
    </source>
</evidence>
<keyword evidence="4" id="KW-0999">Mitochondrion inner membrane</keyword>